<reference evidence="4 5" key="1">
    <citation type="submission" date="2020-08" db="EMBL/GenBank/DDBJ databases">
        <title>Sequencing the genomes of 1000 actinobacteria strains.</title>
        <authorList>
            <person name="Klenk H.-P."/>
        </authorList>
    </citation>
    <scope>NUCLEOTIDE SEQUENCE [LARGE SCALE GENOMIC DNA]</scope>
    <source>
        <strain evidence="4 5">DSM 28796</strain>
    </source>
</reference>
<dbReference type="Proteomes" id="UP000588158">
    <property type="component" value="Unassembled WGS sequence"/>
</dbReference>
<keyword evidence="5" id="KW-1185">Reference proteome</keyword>
<feature type="domain" description="Solute-binding protein family 3/N-terminal" evidence="3">
    <location>
        <begin position="47"/>
        <end position="160"/>
    </location>
</feature>
<dbReference type="SUPFAM" id="SSF53850">
    <property type="entry name" value="Periplasmic binding protein-like II"/>
    <property type="match status" value="1"/>
</dbReference>
<dbReference type="AlphaFoldDB" id="A0A841ABP5"/>
<evidence type="ECO:0000313" key="4">
    <source>
        <dbReference type="EMBL" id="MBB5831367.1"/>
    </source>
</evidence>
<dbReference type="Pfam" id="PF00497">
    <property type="entry name" value="SBP_bac_3"/>
    <property type="match status" value="1"/>
</dbReference>
<proteinExistence type="predicted"/>
<dbReference type="RefSeq" id="WP_312857578.1">
    <property type="nucleotide sequence ID" value="NZ_JACHLZ010000001.1"/>
</dbReference>
<keyword evidence="1 2" id="KW-0732">Signal</keyword>
<dbReference type="PANTHER" id="PTHR35936:SF19">
    <property type="entry name" value="AMINO-ACID-BINDING PROTEIN YXEM-RELATED"/>
    <property type="match status" value="1"/>
</dbReference>
<protein>
    <recommendedName>
        <fullName evidence="3">Solute-binding protein family 3/N-terminal domain-containing protein</fullName>
    </recommendedName>
</protein>
<name>A0A841ABP5_9MICO</name>
<evidence type="ECO:0000259" key="3">
    <source>
        <dbReference type="Pfam" id="PF00497"/>
    </source>
</evidence>
<evidence type="ECO:0000313" key="5">
    <source>
        <dbReference type="Proteomes" id="UP000588158"/>
    </source>
</evidence>
<evidence type="ECO:0000256" key="1">
    <source>
        <dbReference type="ARBA" id="ARBA00022729"/>
    </source>
</evidence>
<feature type="signal peptide" evidence="2">
    <location>
        <begin position="1"/>
        <end position="31"/>
    </location>
</feature>
<gene>
    <name evidence="4" type="ORF">HNR70_001180</name>
</gene>
<comment type="caution">
    <text evidence="4">The sequence shown here is derived from an EMBL/GenBank/DDBJ whole genome shotgun (WGS) entry which is preliminary data.</text>
</comment>
<dbReference type="PROSITE" id="PS51257">
    <property type="entry name" value="PROKAR_LIPOPROTEIN"/>
    <property type="match status" value="1"/>
</dbReference>
<organism evidence="4 5">
    <name type="scientific">Brachybacterium aquaticum</name>
    <dbReference type="NCBI Taxonomy" id="1432564"/>
    <lineage>
        <taxon>Bacteria</taxon>
        <taxon>Bacillati</taxon>
        <taxon>Actinomycetota</taxon>
        <taxon>Actinomycetes</taxon>
        <taxon>Micrococcales</taxon>
        <taxon>Dermabacteraceae</taxon>
        <taxon>Brachybacterium</taxon>
    </lineage>
</organism>
<dbReference type="Gene3D" id="3.40.190.10">
    <property type="entry name" value="Periplasmic binding protein-like II"/>
    <property type="match status" value="1"/>
</dbReference>
<evidence type="ECO:0000256" key="2">
    <source>
        <dbReference type="SAM" id="SignalP"/>
    </source>
</evidence>
<feature type="chain" id="PRO_5032908562" description="Solute-binding protein family 3/N-terminal domain-containing protein" evidence="2">
    <location>
        <begin position="32"/>
        <end position="164"/>
    </location>
</feature>
<accession>A0A841ABP5</accession>
<dbReference type="EMBL" id="JACHLZ010000001">
    <property type="protein sequence ID" value="MBB5831367.1"/>
    <property type="molecule type" value="Genomic_DNA"/>
</dbReference>
<dbReference type="InterPro" id="IPR001638">
    <property type="entry name" value="Solute-binding_3/MltF_N"/>
</dbReference>
<sequence length="164" mass="17112">MLVSARHVVRAAAAAVAAALLVSGCSGPFPADSQDSLARATGGTIYVGATANPPWTEVSPDGAVTGVEADLVTDYAESIDAQITWVPGSESVLADRMKDGELDIMIGGLTSKAPWTDKVALTRPYTTVRGEDGKTEKMVMGVRPGENALMASLETFLDDQDAER</sequence>
<dbReference type="PANTHER" id="PTHR35936">
    <property type="entry name" value="MEMBRANE-BOUND LYTIC MUREIN TRANSGLYCOSYLASE F"/>
    <property type="match status" value="1"/>
</dbReference>